<evidence type="ECO:0000256" key="1">
    <source>
        <dbReference type="SAM" id="Phobius"/>
    </source>
</evidence>
<comment type="caution">
    <text evidence="2">The sequence shown here is derived from an EMBL/GenBank/DDBJ whole genome shotgun (WGS) entry which is preliminary data.</text>
</comment>
<keyword evidence="1" id="KW-1133">Transmembrane helix</keyword>
<evidence type="ECO:0000313" key="3">
    <source>
        <dbReference type="Proteomes" id="UP000291591"/>
    </source>
</evidence>
<accession>A0A4V2FQH0</accession>
<proteinExistence type="predicted"/>
<reference evidence="2 3" key="1">
    <citation type="submission" date="2019-02" db="EMBL/GenBank/DDBJ databases">
        <title>Sequencing the genomes of 1000 actinobacteria strains.</title>
        <authorList>
            <person name="Klenk H.-P."/>
        </authorList>
    </citation>
    <scope>NUCLEOTIDE SEQUENCE [LARGE SCALE GENOMIC DNA]</scope>
    <source>
        <strain evidence="2 3">DSM 45779</strain>
    </source>
</reference>
<feature type="transmembrane region" description="Helical" evidence="1">
    <location>
        <begin position="156"/>
        <end position="174"/>
    </location>
</feature>
<evidence type="ECO:0000313" key="2">
    <source>
        <dbReference type="EMBL" id="RZT84720.1"/>
    </source>
</evidence>
<dbReference type="Proteomes" id="UP000291591">
    <property type="component" value="Unassembled WGS sequence"/>
</dbReference>
<organism evidence="2 3">
    <name type="scientific">Pseudonocardia sediminis</name>
    <dbReference type="NCBI Taxonomy" id="1397368"/>
    <lineage>
        <taxon>Bacteria</taxon>
        <taxon>Bacillati</taxon>
        <taxon>Actinomycetota</taxon>
        <taxon>Actinomycetes</taxon>
        <taxon>Pseudonocardiales</taxon>
        <taxon>Pseudonocardiaceae</taxon>
        <taxon>Pseudonocardia</taxon>
    </lineage>
</organism>
<feature type="transmembrane region" description="Helical" evidence="1">
    <location>
        <begin position="35"/>
        <end position="55"/>
    </location>
</feature>
<dbReference type="RefSeq" id="WP_130289283.1">
    <property type="nucleotide sequence ID" value="NZ_SHKL01000001.1"/>
</dbReference>
<dbReference type="OrthoDB" id="3576762at2"/>
<gene>
    <name evidence="2" type="ORF">EV383_1574</name>
</gene>
<feature type="transmembrane region" description="Helical" evidence="1">
    <location>
        <begin position="76"/>
        <end position="97"/>
    </location>
</feature>
<keyword evidence="1" id="KW-0472">Membrane</keyword>
<feature type="transmembrane region" description="Helical" evidence="1">
    <location>
        <begin position="7"/>
        <end position="29"/>
    </location>
</feature>
<dbReference type="AlphaFoldDB" id="A0A4V2FQH0"/>
<keyword evidence="1" id="KW-0812">Transmembrane</keyword>
<feature type="transmembrane region" description="Helical" evidence="1">
    <location>
        <begin position="125"/>
        <end position="144"/>
    </location>
</feature>
<feature type="transmembrane region" description="Helical" evidence="1">
    <location>
        <begin position="103"/>
        <end position="120"/>
    </location>
</feature>
<dbReference type="EMBL" id="SHKL01000001">
    <property type="protein sequence ID" value="RZT84720.1"/>
    <property type="molecule type" value="Genomic_DNA"/>
</dbReference>
<protein>
    <submittedName>
        <fullName evidence="2">Uncharacterized protein</fullName>
    </submittedName>
</protein>
<keyword evidence="3" id="KW-1185">Reference proteome</keyword>
<sequence>MSFTVRAAVVGVPVPSLEIVLGTLAWVVGAAGLDAGFGTLLVALGLGLAGWLWSVRHRRRAMAVQLHPARKARMQRLIAAGVIGIFAFPILLSLISYGELGTALSAALIGVLLIMASTVLEERSLVAVGALVLVLAAIGAFLALNSSGVSQSQPVIGLGCGLVLWVAGMRRLGLLDELRRRVRR</sequence>
<name>A0A4V2FQH0_PSEST</name>